<dbReference type="Pfam" id="PF18935">
    <property type="entry name" value="DUF5683"/>
    <property type="match status" value="1"/>
</dbReference>
<dbReference type="InterPro" id="IPR043738">
    <property type="entry name" value="DUF5683"/>
</dbReference>
<dbReference type="AlphaFoldDB" id="G8R8K8"/>
<dbReference type="PATRIC" id="fig|926562.3.peg.379"/>
<keyword evidence="5" id="KW-1185">Reference proteome</keyword>
<evidence type="ECO:0000256" key="1">
    <source>
        <dbReference type="SAM" id="Phobius"/>
    </source>
</evidence>
<dbReference type="KEGG" id="oho:Oweho_0370"/>
<dbReference type="eggNOG" id="ENOG502ZCD0">
    <property type="taxonomic scope" value="Bacteria"/>
</dbReference>
<feature type="chain" id="PRO_5003515675" description="DUF5683 domain-containing protein" evidence="2">
    <location>
        <begin position="29"/>
        <end position="220"/>
    </location>
</feature>
<feature type="signal peptide" evidence="2">
    <location>
        <begin position="1"/>
        <end position="28"/>
    </location>
</feature>
<dbReference type="OrthoDB" id="9813910at2"/>
<keyword evidence="1" id="KW-0812">Transmembrane</keyword>
<accession>G8R8K8</accession>
<protein>
    <recommendedName>
        <fullName evidence="3">DUF5683 domain-containing protein</fullName>
    </recommendedName>
</protein>
<dbReference type="EMBL" id="CP003156">
    <property type="protein sequence ID" value="AEV31390.1"/>
    <property type="molecule type" value="Genomic_DNA"/>
</dbReference>
<dbReference type="STRING" id="926562.Oweho_0370"/>
<keyword evidence="1" id="KW-0472">Membrane</keyword>
<keyword evidence="2" id="KW-0732">Signal</keyword>
<feature type="transmembrane region" description="Helical" evidence="1">
    <location>
        <begin position="95"/>
        <end position="113"/>
    </location>
</feature>
<keyword evidence="1" id="KW-1133">Transmembrane helix</keyword>
<evidence type="ECO:0000313" key="5">
    <source>
        <dbReference type="Proteomes" id="UP000005631"/>
    </source>
</evidence>
<proteinExistence type="predicted"/>
<evidence type="ECO:0000256" key="2">
    <source>
        <dbReference type="SAM" id="SignalP"/>
    </source>
</evidence>
<name>G8R8K8_OWEHD</name>
<evidence type="ECO:0000259" key="3">
    <source>
        <dbReference type="Pfam" id="PF18935"/>
    </source>
</evidence>
<dbReference type="Proteomes" id="UP000005631">
    <property type="component" value="Chromosome"/>
</dbReference>
<evidence type="ECO:0000313" key="4">
    <source>
        <dbReference type="EMBL" id="AEV31390.1"/>
    </source>
</evidence>
<dbReference type="RefSeq" id="WP_014200751.1">
    <property type="nucleotide sequence ID" value="NC_016599.1"/>
</dbReference>
<dbReference type="HOGENOM" id="CLU_060256_1_0_10"/>
<reference evidence="4 5" key="1">
    <citation type="journal article" date="2012" name="Stand. Genomic Sci.">
        <title>Genome sequence of the orange-pigmented seawater bacterium Owenweeksia hongkongensis type strain (UST20020801(T)).</title>
        <authorList>
            <person name="Riedel T."/>
            <person name="Held B."/>
            <person name="Nolan M."/>
            <person name="Lucas S."/>
            <person name="Lapidus A."/>
            <person name="Tice H."/>
            <person name="Del Rio T.G."/>
            <person name="Cheng J.F."/>
            <person name="Han C."/>
            <person name="Tapia R."/>
            <person name="Goodwin L.A."/>
            <person name="Pitluck S."/>
            <person name="Liolios K."/>
            <person name="Mavromatis K."/>
            <person name="Pagani I."/>
            <person name="Ivanova N."/>
            <person name="Mikhailova N."/>
            <person name="Pati A."/>
            <person name="Chen A."/>
            <person name="Palaniappan K."/>
            <person name="Rohde M."/>
            <person name="Tindall B.J."/>
            <person name="Detter J.C."/>
            <person name="Goker M."/>
            <person name="Woyke T."/>
            <person name="Bristow J."/>
            <person name="Eisen J.A."/>
            <person name="Markowitz V."/>
            <person name="Hugenholtz P."/>
            <person name="Klenk H.P."/>
            <person name="Kyrpides N.C."/>
        </authorList>
    </citation>
    <scope>NUCLEOTIDE SEQUENCE</scope>
    <source>
        <strain evidence="5">DSM 17368 / JCM 12287 / NRRL B-23963</strain>
    </source>
</reference>
<organism evidence="4 5">
    <name type="scientific">Owenweeksia hongkongensis (strain DSM 17368 / CIP 108786 / JCM 12287 / NRRL B-23963 / UST20020801)</name>
    <dbReference type="NCBI Taxonomy" id="926562"/>
    <lineage>
        <taxon>Bacteria</taxon>
        <taxon>Pseudomonadati</taxon>
        <taxon>Bacteroidota</taxon>
        <taxon>Flavobacteriia</taxon>
        <taxon>Flavobacteriales</taxon>
        <taxon>Owenweeksiaceae</taxon>
        <taxon>Owenweeksia</taxon>
    </lineage>
</organism>
<sequence>MKTSGKSHTILGTLCLTLFLLSANFASAQVDSTASDSLSLEDIAPESYTPQAERIYTDSIVGGEKSVEQGDHSPSKAAMLSSTFPGMGQVYNKKYWKVPIVYAAMGAAIYAIIWNQDQYKIYEDAFYSRLDNDLSNDQFAGVYDERQLIELQNFYRQQRDLSIILGAVAYGLNVLDAYVDAHLFYYDVSDDLSLRWEPTIMNNQNYGTLGFGFGVTLSFK</sequence>
<feature type="domain" description="DUF5683" evidence="3">
    <location>
        <begin position="72"/>
        <end position="219"/>
    </location>
</feature>
<gene>
    <name evidence="4" type="ordered locus">Oweho_0370</name>
</gene>